<dbReference type="Pfam" id="PF04860">
    <property type="entry name" value="Phage_portal"/>
    <property type="match status" value="1"/>
</dbReference>
<sequence length="352" mass="39909">MNSTGNWYYGYQQVPIARDAAMAVPAVANCRNLIVNVLAPLELELYRESDDVELPTPTWLKQPDYRQPRAVTISWTLDSLFFYDVAYWRVTEVSKTDGRPSRFEFVNFNRVTPKLNRWGTEVEFYTVDQTRCPDWGVGSLITFQGMNGGGVLTRGGRTIQAALDLEKAVATLAQTPMPSGIILNKGADLPEDQITGLLSSWRNARSNRATAYLSANLEFQATQFSSEELGYDKARQYMALEISRLCNIPGDMIDAQIIRSNTYQNIQDRRRDFVDMCLMNYITAIEDRLSMEDLTPRGQYVKFEINEAFLRSDAMTRLTVIEKMLQLGLISVQQAQVMEDLAPSEGTNVEEI</sequence>
<keyword evidence="1" id="KW-0118">Viral capsid assembly</keyword>
<dbReference type="Gene3D" id="1.20.1270.210">
    <property type="match status" value="1"/>
</dbReference>
<name>A0A6J5REA2_9CAUD</name>
<evidence type="ECO:0000256" key="2">
    <source>
        <dbReference type="ARBA" id="ARBA00023009"/>
    </source>
</evidence>
<dbReference type="EMBL" id="LR797207">
    <property type="protein sequence ID" value="CAB4194272.1"/>
    <property type="molecule type" value="Genomic_DNA"/>
</dbReference>
<evidence type="ECO:0000313" key="4">
    <source>
        <dbReference type="EMBL" id="CAB4194272.1"/>
    </source>
</evidence>
<evidence type="ECO:0000256" key="1">
    <source>
        <dbReference type="ARBA" id="ARBA00022950"/>
    </source>
</evidence>
<keyword evidence="3" id="KW-0231">Viral genome packaging</keyword>
<dbReference type="Gene3D" id="3.30.1120.70">
    <property type="match status" value="1"/>
</dbReference>
<dbReference type="InterPro" id="IPR006944">
    <property type="entry name" value="Phage/GTA_portal"/>
</dbReference>
<keyword evidence="2" id="KW-1171">Viral genome ejection through host cell envelope</keyword>
<organism evidence="4">
    <name type="scientific">uncultured Caudovirales phage</name>
    <dbReference type="NCBI Taxonomy" id="2100421"/>
    <lineage>
        <taxon>Viruses</taxon>
        <taxon>Duplodnaviria</taxon>
        <taxon>Heunggongvirae</taxon>
        <taxon>Uroviricota</taxon>
        <taxon>Caudoviricetes</taxon>
        <taxon>Peduoviridae</taxon>
        <taxon>Maltschvirus</taxon>
        <taxon>Maltschvirus maltsch</taxon>
    </lineage>
</organism>
<keyword evidence="2" id="KW-1162">Viral penetration into host cytoplasm</keyword>
<dbReference type="Gene3D" id="3.40.140.120">
    <property type="match status" value="1"/>
</dbReference>
<gene>
    <name evidence="4" type="ORF">UFOVP1260_17</name>
</gene>
<reference evidence="4" key="1">
    <citation type="submission" date="2020-05" db="EMBL/GenBank/DDBJ databases">
        <authorList>
            <person name="Chiriac C."/>
            <person name="Salcher M."/>
            <person name="Ghai R."/>
            <person name="Kavagutti S V."/>
        </authorList>
    </citation>
    <scope>NUCLEOTIDE SEQUENCE</scope>
</reference>
<proteinExistence type="predicted"/>
<evidence type="ECO:0000256" key="3">
    <source>
        <dbReference type="ARBA" id="ARBA00023219"/>
    </source>
</evidence>
<accession>A0A6J5REA2</accession>
<protein>
    <submittedName>
        <fullName evidence="4">Portal_HK97, phage portal protein, HK97 family</fullName>
    </submittedName>
</protein>
<keyword evidence="1" id="KW-1188">Viral release from host cell</keyword>
<keyword evidence="2" id="KW-1160">Virus entry into host cell</keyword>